<evidence type="ECO:0000256" key="2">
    <source>
        <dbReference type="ARBA" id="ARBA00023125"/>
    </source>
</evidence>
<dbReference type="PANTHER" id="PTHR30146:SF109">
    <property type="entry name" value="HTH-TYPE TRANSCRIPTIONAL REGULATOR GALS"/>
    <property type="match status" value="1"/>
</dbReference>
<dbReference type="SUPFAM" id="SSF47413">
    <property type="entry name" value="lambda repressor-like DNA-binding domains"/>
    <property type="match status" value="1"/>
</dbReference>
<evidence type="ECO:0000313" key="5">
    <source>
        <dbReference type="EMBL" id="SBV95697.1"/>
    </source>
</evidence>
<dbReference type="CDD" id="cd06267">
    <property type="entry name" value="PBP1_LacI_sugar_binding-like"/>
    <property type="match status" value="1"/>
</dbReference>
<dbReference type="SMART" id="SM00354">
    <property type="entry name" value="HTH_LACI"/>
    <property type="match status" value="1"/>
</dbReference>
<dbReference type="CDD" id="cd01392">
    <property type="entry name" value="HTH_LacI"/>
    <property type="match status" value="1"/>
</dbReference>
<dbReference type="InterPro" id="IPR046335">
    <property type="entry name" value="LacI/GalR-like_sensor"/>
</dbReference>
<dbReference type="InterPro" id="IPR010982">
    <property type="entry name" value="Lambda_DNA-bd_dom_sf"/>
</dbReference>
<keyword evidence="3" id="KW-0804">Transcription</keyword>
<protein>
    <submittedName>
        <fullName evidence="5">Transcriptional regulator, LacI family</fullName>
    </submittedName>
</protein>
<evidence type="ECO:0000256" key="3">
    <source>
        <dbReference type="ARBA" id="ARBA00023163"/>
    </source>
</evidence>
<accession>A0A212J8B7</accession>
<dbReference type="Gene3D" id="3.40.50.2300">
    <property type="match status" value="2"/>
</dbReference>
<dbReference type="Pfam" id="PF13377">
    <property type="entry name" value="Peripla_BP_3"/>
    <property type="match status" value="1"/>
</dbReference>
<evidence type="ECO:0000259" key="4">
    <source>
        <dbReference type="PROSITE" id="PS50932"/>
    </source>
</evidence>
<dbReference type="InterPro" id="IPR000843">
    <property type="entry name" value="HTH_LacI"/>
</dbReference>
<evidence type="ECO:0000256" key="1">
    <source>
        <dbReference type="ARBA" id="ARBA00023015"/>
    </source>
</evidence>
<dbReference type="GO" id="GO:0003700">
    <property type="term" value="F:DNA-binding transcription factor activity"/>
    <property type="evidence" value="ECO:0007669"/>
    <property type="project" value="TreeGrafter"/>
</dbReference>
<keyword evidence="1" id="KW-0805">Transcription regulation</keyword>
<dbReference type="EMBL" id="FLUN01000001">
    <property type="protein sequence ID" value="SBV95697.1"/>
    <property type="molecule type" value="Genomic_DNA"/>
</dbReference>
<dbReference type="AlphaFoldDB" id="A0A212J8B7"/>
<dbReference type="GO" id="GO:0000976">
    <property type="term" value="F:transcription cis-regulatory region binding"/>
    <property type="evidence" value="ECO:0007669"/>
    <property type="project" value="TreeGrafter"/>
</dbReference>
<dbReference type="Pfam" id="PF00356">
    <property type="entry name" value="LacI"/>
    <property type="match status" value="1"/>
</dbReference>
<dbReference type="SUPFAM" id="SSF53822">
    <property type="entry name" value="Periplasmic binding protein-like I"/>
    <property type="match status" value="1"/>
</dbReference>
<gene>
    <name evidence="5" type="ORF">KL86CLO1_10680</name>
</gene>
<feature type="domain" description="HTH lacI-type" evidence="4">
    <location>
        <begin position="2"/>
        <end position="56"/>
    </location>
</feature>
<dbReference type="InterPro" id="IPR028082">
    <property type="entry name" value="Peripla_BP_I"/>
</dbReference>
<reference evidence="5" key="1">
    <citation type="submission" date="2016-04" db="EMBL/GenBank/DDBJ databases">
        <authorList>
            <person name="Evans L.H."/>
            <person name="Alamgir A."/>
            <person name="Owens N."/>
            <person name="Weber N.D."/>
            <person name="Virtaneva K."/>
            <person name="Barbian K."/>
            <person name="Babar A."/>
            <person name="Rosenke K."/>
        </authorList>
    </citation>
    <scope>NUCLEOTIDE SEQUENCE</scope>
    <source>
        <strain evidence="5">86</strain>
    </source>
</reference>
<proteinExistence type="predicted"/>
<organism evidence="5">
    <name type="scientific">uncultured Eubacteriales bacterium</name>
    <dbReference type="NCBI Taxonomy" id="172733"/>
    <lineage>
        <taxon>Bacteria</taxon>
        <taxon>Bacillati</taxon>
        <taxon>Bacillota</taxon>
        <taxon>Clostridia</taxon>
        <taxon>Eubacteriales</taxon>
        <taxon>environmental samples</taxon>
    </lineage>
</organism>
<dbReference type="PROSITE" id="PS50932">
    <property type="entry name" value="HTH_LACI_2"/>
    <property type="match status" value="1"/>
</dbReference>
<name>A0A212J8B7_9FIRM</name>
<sequence length="336" mass="37018">MVSIKDIARHCGVSTATVSKALNGHRDVGENTRELVRNAAAELGYQPNSAARALKTNRTYNLGVLFVDEMQSGLTHEYFSAVLDSFKVEAEAHGYDITFITHNIGGRQDSYLEHCQYRGVDGVVVACVDFNDPQVLELVSGNLPVVTIDHAFHNRTAILSDNVRGMETLVRHVYAKGHRRIAFIHGERTAVTESRVTSFYRTCAELGLDISDAYVREGVYHDPKTCAKLTRELLALNPRPTCILFPDDFSYIGGQNAILDAGLRIPEDISAVGYDGIYLSRVVSPSLATYIQNTADLGRRAAKELVRLVENPRTTLPERIIIEGALQEGKSVLALS</sequence>
<dbReference type="PANTHER" id="PTHR30146">
    <property type="entry name" value="LACI-RELATED TRANSCRIPTIONAL REPRESSOR"/>
    <property type="match status" value="1"/>
</dbReference>
<dbReference type="Gene3D" id="1.10.260.40">
    <property type="entry name" value="lambda repressor-like DNA-binding domains"/>
    <property type="match status" value="1"/>
</dbReference>
<keyword evidence="2" id="KW-0238">DNA-binding</keyword>